<organism evidence="1 2">
    <name type="scientific">Pseudodesulfovibrio nedwellii</name>
    <dbReference type="NCBI Taxonomy" id="2973072"/>
    <lineage>
        <taxon>Bacteria</taxon>
        <taxon>Pseudomonadati</taxon>
        <taxon>Thermodesulfobacteriota</taxon>
        <taxon>Desulfovibrionia</taxon>
        <taxon>Desulfovibrionales</taxon>
        <taxon>Desulfovibrionaceae</taxon>
    </lineage>
</organism>
<name>A0ABM8B5J3_9BACT</name>
<evidence type="ECO:0000313" key="1">
    <source>
        <dbReference type="EMBL" id="BDQ38912.1"/>
    </source>
</evidence>
<protein>
    <submittedName>
        <fullName evidence="1">Uncharacterized protein</fullName>
    </submittedName>
</protein>
<dbReference type="EMBL" id="AP026709">
    <property type="protein sequence ID" value="BDQ38912.1"/>
    <property type="molecule type" value="Genomic_DNA"/>
</dbReference>
<gene>
    <name evidence="1" type="ORF">SYK_32720</name>
</gene>
<keyword evidence="2" id="KW-1185">Reference proteome</keyword>
<proteinExistence type="predicted"/>
<dbReference type="Proteomes" id="UP001317742">
    <property type="component" value="Chromosome"/>
</dbReference>
<evidence type="ECO:0000313" key="2">
    <source>
        <dbReference type="Proteomes" id="UP001317742"/>
    </source>
</evidence>
<dbReference type="PROSITE" id="PS51257">
    <property type="entry name" value="PROKAR_LIPOPROTEIN"/>
    <property type="match status" value="1"/>
</dbReference>
<reference evidence="1 2" key="1">
    <citation type="submission" date="2022-08" db="EMBL/GenBank/DDBJ databases">
        <title>Genome Sequence of the sulphate-reducing bacterium, Pseudodesulfovibrio sp. SYK.</title>
        <authorList>
            <person name="Kondo R."/>
            <person name="Kataoka T."/>
        </authorList>
    </citation>
    <scope>NUCLEOTIDE SEQUENCE [LARGE SCALE GENOMIC DNA]</scope>
    <source>
        <strain evidence="1 2">SYK</strain>
    </source>
</reference>
<sequence>MRMVEAWAYVLVLAGVAVGCAYTKTWWPMYPAVGLLGLLIWFRQV</sequence>
<accession>A0ABM8B5J3</accession>